<keyword evidence="1" id="KW-1133">Transmembrane helix</keyword>
<comment type="caution">
    <text evidence="2">The sequence shown here is derived from an EMBL/GenBank/DDBJ whole genome shotgun (WGS) entry which is preliminary data.</text>
</comment>
<evidence type="ECO:0000313" key="3">
    <source>
        <dbReference type="Proteomes" id="UP001176961"/>
    </source>
</evidence>
<gene>
    <name evidence="2" type="ORF">CYNAS_LOCUS13554</name>
</gene>
<keyword evidence="1" id="KW-0472">Membrane</keyword>
<evidence type="ECO:0000256" key="1">
    <source>
        <dbReference type="SAM" id="Phobius"/>
    </source>
</evidence>
<reference evidence="2" key="1">
    <citation type="submission" date="2023-07" db="EMBL/GenBank/DDBJ databases">
        <authorList>
            <consortium name="CYATHOMIX"/>
        </authorList>
    </citation>
    <scope>NUCLEOTIDE SEQUENCE</scope>
    <source>
        <strain evidence="2">N/A</strain>
    </source>
</reference>
<proteinExistence type="predicted"/>
<sequence length="66" mass="7467">MVMRLNNPSPDVSLFFPFVFPTASTLKTYPFLYVVYGTEAILLVFSTAALIGSCRLLSKSYLFHRN</sequence>
<evidence type="ECO:0000313" key="2">
    <source>
        <dbReference type="EMBL" id="CAJ0601571.1"/>
    </source>
</evidence>
<organism evidence="2 3">
    <name type="scientific">Cylicocyclus nassatus</name>
    <name type="common">Nematode worm</name>
    <dbReference type="NCBI Taxonomy" id="53992"/>
    <lineage>
        <taxon>Eukaryota</taxon>
        <taxon>Metazoa</taxon>
        <taxon>Ecdysozoa</taxon>
        <taxon>Nematoda</taxon>
        <taxon>Chromadorea</taxon>
        <taxon>Rhabditida</taxon>
        <taxon>Rhabditina</taxon>
        <taxon>Rhabditomorpha</taxon>
        <taxon>Strongyloidea</taxon>
        <taxon>Strongylidae</taxon>
        <taxon>Cylicocyclus</taxon>
    </lineage>
</organism>
<dbReference type="AlphaFoldDB" id="A0AA36H0K1"/>
<protein>
    <submittedName>
        <fullName evidence="2">Uncharacterized protein</fullName>
    </submittedName>
</protein>
<dbReference type="EMBL" id="CATQJL010000305">
    <property type="protein sequence ID" value="CAJ0601571.1"/>
    <property type="molecule type" value="Genomic_DNA"/>
</dbReference>
<accession>A0AA36H0K1</accession>
<keyword evidence="3" id="KW-1185">Reference proteome</keyword>
<keyword evidence="1" id="KW-0812">Transmembrane</keyword>
<feature type="transmembrane region" description="Helical" evidence="1">
    <location>
        <begin position="35"/>
        <end position="57"/>
    </location>
</feature>
<feature type="non-terminal residue" evidence="2">
    <location>
        <position position="66"/>
    </location>
</feature>
<name>A0AA36H0K1_CYLNA</name>
<dbReference type="Proteomes" id="UP001176961">
    <property type="component" value="Unassembled WGS sequence"/>
</dbReference>